<reference evidence="2" key="1">
    <citation type="submission" date="2016-02" db="EMBL/GenBank/DDBJ databases">
        <title>Dietzia cinnamea strain CD11_5 genome sequencing and assembly.</title>
        <authorList>
            <person name="Kaur G."/>
            <person name="Nair G.R."/>
            <person name="Mayilraj S."/>
        </authorList>
    </citation>
    <scope>NUCLEOTIDE SEQUENCE [LARGE SCALE GENOMIC DNA]</scope>
    <source>
        <strain evidence="2">CD10_2</strain>
    </source>
</reference>
<sequence length="261" mass="27915">MNAIHTDAKQWAFTGTMQATLSSGTTFEASAIDYQPGFGILAIDDRALNDEPFIYIGFPEAIGVGSFPIEPEGQGKIRAFLGIQGKGPAKSGKLVITEVQATGAISAKFTFKGEDENGQAFEVTEGAFTISPCVALQNNHPVVAASACISPALSDNAGFVADNFNVRASNAGRRSILVTQQKDLKGGLSSLGTYLNIDSQGHGYAFAAVNQGLIATRDMIITDFRSEENARLSFDFSYSFTHNGTDYKVSDGHLEIDWRPK</sequence>
<dbReference type="Proteomes" id="UP000077242">
    <property type="component" value="Unassembled WGS sequence"/>
</dbReference>
<dbReference type="RefSeq" id="WP_016713512.1">
    <property type="nucleotide sequence ID" value="NZ_CP022562.1"/>
</dbReference>
<proteinExistence type="predicted"/>
<protein>
    <submittedName>
        <fullName evidence="1">Uncharacterized protein</fullName>
    </submittedName>
</protein>
<accession>A0AAP7KI24</accession>
<dbReference type="AlphaFoldDB" id="A0AAP7KI24"/>
<evidence type="ECO:0000313" key="1">
    <source>
        <dbReference type="EMBL" id="OAH56742.1"/>
    </source>
</evidence>
<gene>
    <name evidence="1" type="ORF">AYJ70_27085</name>
</gene>
<evidence type="ECO:0000313" key="2">
    <source>
        <dbReference type="Proteomes" id="UP000077242"/>
    </source>
</evidence>
<dbReference type="EMBL" id="LSTU01000007">
    <property type="protein sequence ID" value="OAH56742.1"/>
    <property type="molecule type" value="Genomic_DNA"/>
</dbReference>
<dbReference type="GeneID" id="49870621"/>
<organism evidence="1 2">
    <name type="scientific">Pseudomonas monteilii</name>
    <dbReference type="NCBI Taxonomy" id="76759"/>
    <lineage>
        <taxon>Bacteria</taxon>
        <taxon>Pseudomonadati</taxon>
        <taxon>Pseudomonadota</taxon>
        <taxon>Gammaproteobacteria</taxon>
        <taxon>Pseudomonadales</taxon>
        <taxon>Pseudomonadaceae</taxon>
        <taxon>Pseudomonas</taxon>
    </lineage>
</organism>
<name>A0AAP7KI24_9PSED</name>
<comment type="caution">
    <text evidence="1">The sequence shown here is derived from an EMBL/GenBank/DDBJ whole genome shotgun (WGS) entry which is preliminary data.</text>
</comment>